<protein>
    <submittedName>
        <fullName evidence="1">Uncharacterized protein</fullName>
    </submittedName>
</protein>
<gene>
    <name evidence="1" type="ORF">EAO74_32895</name>
</gene>
<organism evidence="1">
    <name type="scientific">Streptomyces sp. gb1(2016)</name>
    <dbReference type="NCBI Taxonomy" id="1828321"/>
    <lineage>
        <taxon>Bacteria</taxon>
        <taxon>Bacillati</taxon>
        <taxon>Actinomycetota</taxon>
        <taxon>Actinomycetes</taxon>
        <taxon>Kitasatosporales</taxon>
        <taxon>Streptomycetaceae</taxon>
        <taxon>Streptomyces</taxon>
    </lineage>
</organism>
<reference evidence="1" key="1">
    <citation type="submission" date="2018-10" db="EMBL/GenBank/DDBJ databases">
        <authorList>
            <person name="Hariharan J."/>
            <person name="Choudoir M.J."/>
            <person name="Diebold P."/>
            <person name="Panke-Buisse K."/>
            <person name="Campbell A.N."/>
            <person name="Buckley D.H."/>
        </authorList>
    </citation>
    <scope>NUCLEOTIDE SEQUENCE</scope>
    <source>
        <strain evidence="1">Gb1</strain>
    </source>
</reference>
<dbReference type="InterPro" id="IPR036514">
    <property type="entry name" value="SGNH_hydro_sf"/>
</dbReference>
<proteinExistence type="predicted"/>
<dbReference type="AlphaFoldDB" id="A0A652KN66"/>
<name>A0A652KN66_9ACTN</name>
<evidence type="ECO:0000313" key="1">
    <source>
        <dbReference type="EMBL" id="TXS25127.1"/>
    </source>
</evidence>
<dbReference type="Gene3D" id="3.40.50.1110">
    <property type="entry name" value="SGNH hydrolase"/>
    <property type="match status" value="1"/>
</dbReference>
<accession>A0A652KN66</accession>
<sequence length="70" mass="7437">MRAEGGRPVLVTPIVRRWFNADGTLDNGTALLVNGLGVDLPAEVRTLAAEHDIPLVDLTALTLVAPHAVR</sequence>
<comment type="caution">
    <text evidence="1">The sequence shown here is derived from an EMBL/GenBank/DDBJ whole genome shotgun (WGS) entry which is preliminary data.</text>
</comment>
<dbReference type="EMBL" id="RDBM01000037">
    <property type="protein sequence ID" value="TXS25127.1"/>
    <property type="molecule type" value="Genomic_DNA"/>
</dbReference>
<dbReference type="SUPFAM" id="SSF52266">
    <property type="entry name" value="SGNH hydrolase"/>
    <property type="match status" value="1"/>
</dbReference>